<protein>
    <submittedName>
        <fullName evidence="1">Uncharacterized protein</fullName>
    </submittedName>
</protein>
<accession>A0A0E9SWR7</accession>
<sequence>MEIDVVYVRKLIIAIVIWTHGHRRFFLEPASVAAQSEETKKKGSVRGLQVLHFYICNRCIFVKRVLTRYCDL</sequence>
<evidence type="ECO:0000313" key="1">
    <source>
        <dbReference type="EMBL" id="JAH45712.1"/>
    </source>
</evidence>
<reference evidence="1" key="1">
    <citation type="submission" date="2014-11" db="EMBL/GenBank/DDBJ databases">
        <authorList>
            <person name="Amaro Gonzalez C."/>
        </authorList>
    </citation>
    <scope>NUCLEOTIDE SEQUENCE</scope>
</reference>
<organism evidence="1">
    <name type="scientific">Anguilla anguilla</name>
    <name type="common">European freshwater eel</name>
    <name type="synonym">Muraena anguilla</name>
    <dbReference type="NCBI Taxonomy" id="7936"/>
    <lineage>
        <taxon>Eukaryota</taxon>
        <taxon>Metazoa</taxon>
        <taxon>Chordata</taxon>
        <taxon>Craniata</taxon>
        <taxon>Vertebrata</taxon>
        <taxon>Euteleostomi</taxon>
        <taxon>Actinopterygii</taxon>
        <taxon>Neopterygii</taxon>
        <taxon>Teleostei</taxon>
        <taxon>Anguilliformes</taxon>
        <taxon>Anguillidae</taxon>
        <taxon>Anguilla</taxon>
    </lineage>
</organism>
<reference evidence="1" key="2">
    <citation type="journal article" date="2015" name="Fish Shellfish Immunol.">
        <title>Early steps in the European eel (Anguilla anguilla)-Vibrio vulnificus interaction in the gills: Role of the RtxA13 toxin.</title>
        <authorList>
            <person name="Callol A."/>
            <person name="Pajuelo D."/>
            <person name="Ebbesson L."/>
            <person name="Teles M."/>
            <person name="MacKenzie S."/>
            <person name="Amaro C."/>
        </authorList>
    </citation>
    <scope>NUCLEOTIDE SEQUENCE</scope>
</reference>
<name>A0A0E9SWR7_ANGAN</name>
<dbReference type="EMBL" id="GBXM01062865">
    <property type="protein sequence ID" value="JAH45712.1"/>
    <property type="molecule type" value="Transcribed_RNA"/>
</dbReference>
<proteinExistence type="predicted"/>
<dbReference type="AlphaFoldDB" id="A0A0E9SWR7"/>